<evidence type="ECO:0000256" key="1">
    <source>
        <dbReference type="SAM" id="MobiDB-lite"/>
    </source>
</evidence>
<sequence length="182" mass="19080">WPNLIGGGAASRSARTAASTATSASNVSLTSSGKRKNGWKIRDNVEKNRSRRASQSLKRSLAGDRQSIPGSPAPSHSARSDPGFSSGLIPTPASIAFLEMQKPSSALGPLAVGNGEVVVSPPKKRKKRSKNKTGKKKKNRKPKKKAIEGDLPNPDEKSAESVEGSVSGKSKENAPAIDELSD</sequence>
<feature type="region of interest" description="Disordered" evidence="1">
    <location>
        <begin position="106"/>
        <end position="182"/>
    </location>
</feature>
<gene>
    <name evidence="2" type="ORF">AFUS01_LOCUS27495</name>
</gene>
<evidence type="ECO:0000313" key="3">
    <source>
        <dbReference type="Proteomes" id="UP000708208"/>
    </source>
</evidence>
<feature type="non-terminal residue" evidence="2">
    <location>
        <position position="182"/>
    </location>
</feature>
<protein>
    <submittedName>
        <fullName evidence="2">Uncharacterized protein</fullName>
    </submittedName>
</protein>
<dbReference type="EMBL" id="CAJVCH010381138">
    <property type="protein sequence ID" value="CAG7816901.1"/>
    <property type="molecule type" value="Genomic_DNA"/>
</dbReference>
<keyword evidence="3" id="KW-1185">Reference proteome</keyword>
<feature type="compositionally biased region" description="Basic residues" evidence="1">
    <location>
        <begin position="122"/>
        <end position="144"/>
    </location>
</feature>
<evidence type="ECO:0000313" key="2">
    <source>
        <dbReference type="EMBL" id="CAG7816901.1"/>
    </source>
</evidence>
<dbReference type="Proteomes" id="UP000708208">
    <property type="component" value="Unassembled WGS sequence"/>
</dbReference>
<feature type="compositionally biased region" description="Low complexity" evidence="1">
    <location>
        <begin position="10"/>
        <end position="32"/>
    </location>
</feature>
<proteinExistence type="predicted"/>
<organism evidence="2 3">
    <name type="scientific">Allacma fusca</name>
    <dbReference type="NCBI Taxonomy" id="39272"/>
    <lineage>
        <taxon>Eukaryota</taxon>
        <taxon>Metazoa</taxon>
        <taxon>Ecdysozoa</taxon>
        <taxon>Arthropoda</taxon>
        <taxon>Hexapoda</taxon>
        <taxon>Collembola</taxon>
        <taxon>Symphypleona</taxon>
        <taxon>Sminthuridae</taxon>
        <taxon>Allacma</taxon>
    </lineage>
</organism>
<dbReference type="AlphaFoldDB" id="A0A8J2KFD4"/>
<reference evidence="2" key="1">
    <citation type="submission" date="2021-06" db="EMBL/GenBank/DDBJ databases">
        <authorList>
            <person name="Hodson N. C."/>
            <person name="Mongue J. A."/>
            <person name="Jaron S. K."/>
        </authorList>
    </citation>
    <scope>NUCLEOTIDE SEQUENCE</scope>
</reference>
<name>A0A8J2KFD4_9HEXA</name>
<accession>A0A8J2KFD4</accession>
<comment type="caution">
    <text evidence="2">The sequence shown here is derived from an EMBL/GenBank/DDBJ whole genome shotgun (WGS) entry which is preliminary data.</text>
</comment>
<feature type="region of interest" description="Disordered" evidence="1">
    <location>
        <begin position="1"/>
        <end position="90"/>
    </location>
</feature>